<protein>
    <recommendedName>
        <fullName evidence="2">Retrotransposon gag domain-containing protein</fullName>
    </recommendedName>
</protein>
<name>A0A7J0F398_9ERIC</name>
<evidence type="ECO:0000313" key="3">
    <source>
        <dbReference type="EMBL" id="GFY93154.1"/>
    </source>
</evidence>
<evidence type="ECO:0000256" key="1">
    <source>
        <dbReference type="SAM" id="MobiDB-lite"/>
    </source>
</evidence>
<gene>
    <name evidence="3" type="ORF">Acr_08g0015500</name>
</gene>
<feature type="domain" description="Retrotransposon gag" evidence="2">
    <location>
        <begin position="64"/>
        <end position="117"/>
    </location>
</feature>
<evidence type="ECO:0000313" key="4">
    <source>
        <dbReference type="Proteomes" id="UP000585474"/>
    </source>
</evidence>
<dbReference type="Proteomes" id="UP000585474">
    <property type="component" value="Unassembled WGS sequence"/>
</dbReference>
<proteinExistence type="predicted"/>
<dbReference type="Pfam" id="PF03732">
    <property type="entry name" value="Retrotrans_gag"/>
    <property type="match status" value="1"/>
</dbReference>
<keyword evidence="4" id="KW-1185">Reference proteome</keyword>
<dbReference type="EMBL" id="BJWL01000008">
    <property type="protein sequence ID" value="GFY93154.1"/>
    <property type="molecule type" value="Genomic_DNA"/>
</dbReference>
<feature type="compositionally biased region" description="Basic and acidic residues" evidence="1">
    <location>
        <begin position="22"/>
        <end position="33"/>
    </location>
</feature>
<organism evidence="3 4">
    <name type="scientific">Actinidia rufa</name>
    <dbReference type="NCBI Taxonomy" id="165716"/>
    <lineage>
        <taxon>Eukaryota</taxon>
        <taxon>Viridiplantae</taxon>
        <taxon>Streptophyta</taxon>
        <taxon>Embryophyta</taxon>
        <taxon>Tracheophyta</taxon>
        <taxon>Spermatophyta</taxon>
        <taxon>Magnoliopsida</taxon>
        <taxon>eudicotyledons</taxon>
        <taxon>Gunneridae</taxon>
        <taxon>Pentapetalae</taxon>
        <taxon>asterids</taxon>
        <taxon>Ericales</taxon>
        <taxon>Actinidiaceae</taxon>
        <taxon>Actinidia</taxon>
    </lineage>
</organism>
<comment type="caution">
    <text evidence="3">The sequence shown here is derived from an EMBL/GenBank/DDBJ whole genome shotgun (WGS) entry which is preliminary data.</text>
</comment>
<reference evidence="3 4" key="1">
    <citation type="submission" date="2019-07" db="EMBL/GenBank/DDBJ databases">
        <title>De Novo Assembly of kiwifruit Actinidia rufa.</title>
        <authorList>
            <person name="Sugita-Konishi S."/>
            <person name="Sato K."/>
            <person name="Mori E."/>
            <person name="Abe Y."/>
            <person name="Kisaki G."/>
            <person name="Hamano K."/>
            <person name="Suezawa K."/>
            <person name="Otani M."/>
            <person name="Fukuda T."/>
            <person name="Manabe T."/>
            <person name="Gomi K."/>
            <person name="Tabuchi M."/>
            <person name="Akimitsu K."/>
            <person name="Kataoka I."/>
        </authorList>
    </citation>
    <scope>NUCLEOTIDE SEQUENCE [LARGE SCALE GENOMIC DNA]</scope>
    <source>
        <strain evidence="4">cv. Fuchu</strain>
    </source>
</reference>
<evidence type="ECO:0000259" key="2">
    <source>
        <dbReference type="Pfam" id="PF03732"/>
    </source>
</evidence>
<dbReference type="AlphaFoldDB" id="A0A7J0F398"/>
<sequence length="135" mass="15393">MMNELLQRIPAPTACSQGSEQTDVHDDDSDRHSTSSSSAQEPALVNPCNISVVGIEEEYHESVVNAWAEMKLRLDEKIMPLDYAQTLYQKLHQLHQRSDQSVKDYTEQFYQLLSRVKLSTCMKVMTSSWQGTLVD</sequence>
<accession>A0A7J0F398</accession>
<dbReference type="InterPro" id="IPR005162">
    <property type="entry name" value="Retrotrans_gag_dom"/>
</dbReference>
<feature type="region of interest" description="Disordered" evidence="1">
    <location>
        <begin position="1"/>
        <end position="43"/>
    </location>
</feature>